<feature type="region of interest" description="Disordered" evidence="1">
    <location>
        <begin position="1"/>
        <end position="23"/>
    </location>
</feature>
<proteinExistence type="predicted"/>
<dbReference type="Proteomes" id="UP000694864">
    <property type="component" value="Chromosome 14"/>
</dbReference>
<gene>
    <name evidence="5" type="primary">LOC104743921</name>
</gene>
<dbReference type="InterPro" id="IPR001810">
    <property type="entry name" value="F-box_dom"/>
</dbReference>
<dbReference type="InterPro" id="IPR013187">
    <property type="entry name" value="F-box-assoc_dom_typ3"/>
</dbReference>
<feature type="domain" description="F-box associated beta-propeller type 3" evidence="3">
    <location>
        <begin position="72"/>
        <end position="386"/>
    </location>
</feature>
<dbReference type="NCBIfam" id="TIGR01640">
    <property type="entry name" value="F_box_assoc_1"/>
    <property type="match status" value="1"/>
</dbReference>
<dbReference type="PANTHER" id="PTHR31111">
    <property type="entry name" value="BNAA05G37150D PROTEIN-RELATED"/>
    <property type="match status" value="1"/>
</dbReference>
<reference evidence="4" key="1">
    <citation type="journal article" date="2014" name="Nat. Commun.">
        <title>The emerging biofuel crop Camelina sativa retains a highly undifferentiated hexaploid genome structure.</title>
        <authorList>
            <person name="Kagale S."/>
            <person name="Koh C."/>
            <person name="Nixon J."/>
            <person name="Bollina V."/>
            <person name="Clarke W.E."/>
            <person name="Tuteja R."/>
            <person name="Spillane C."/>
            <person name="Robinson S.J."/>
            <person name="Links M.G."/>
            <person name="Clarke C."/>
            <person name="Higgins E.E."/>
            <person name="Huebert T."/>
            <person name="Sharpe A.G."/>
            <person name="Parkin I.A."/>
        </authorList>
    </citation>
    <scope>NUCLEOTIDE SEQUENCE [LARGE SCALE GENOMIC DNA]</scope>
    <source>
        <strain evidence="4">cv. DH55</strain>
    </source>
</reference>
<reference evidence="5" key="2">
    <citation type="submission" date="2025-08" db="UniProtKB">
        <authorList>
            <consortium name="RefSeq"/>
        </authorList>
    </citation>
    <scope>IDENTIFICATION</scope>
    <source>
        <tissue evidence="5">Leaf</tissue>
    </source>
</reference>
<evidence type="ECO:0000259" key="3">
    <source>
        <dbReference type="Pfam" id="PF08268"/>
    </source>
</evidence>
<dbReference type="InterPro" id="IPR017451">
    <property type="entry name" value="F-box-assoc_interact_dom"/>
</dbReference>
<keyword evidence="4" id="KW-1185">Reference proteome</keyword>
<dbReference type="GeneID" id="104743921"/>
<evidence type="ECO:0000256" key="1">
    <source>
        <dbReference type="SAM" id="MobiDB-lite"/>
    </source>
</evidence>
<dbReference type="PANTHER" id="PTHR31111:SF119">
    <property type="entry name" value="F-BOX DOMAIN-CONTAINING PROTEIN"/>
    <property type="match status" value="1"/>
</dbReference>
<protein>
    <submittedName>
        <fullName evidence="5">F-box protein At1g47765</fullName>
    </submittedName>
</protein>
<evidence type="ECO:0000259" key="2">
    <source>
        <dbReference type="Pfam" id="PF00646"/>
    </source>
</evidence>
<dbReference type="Pfam" id="PF08268">
    <property type="entry name" value="FBA_3"/>
    <property type="match status" value="1"/>
</dbReference>
<organism evidence="4 5">
    <name type="scientific">Camelina sativa</name>
    <name type="common">False flax</name>
    <name type="synonym">Myagrum sativum</name>
    <dbReference type="NCBI Taxonomy" id="90675"/>
    <lineage>
        <taxon>Eukaryota</taxon>
        <taxon>Viridiplantae</taxon>
        <taxon>Streptophyta</taxon>
        <taxon>Embryophyta</taxon>
        <taxon>Tracheophyta</taxon>
        <taxon>Spermatophyta</taxon>
        <taxon>Magnoliopsida</taxon>
        <taxon>eudicotyledons</taxon>
        <taxon>Gunneridae</taxon>
        <taxon>Pentapetalae</taxon>
        <taxon>rosids</taxon>
        <taxon>malvids</taxon>
        <taxon>Brassicales</taxon>
        <taxon>Brassicaceae</taxon>
        <taxon>Camelineae</taxon>
        <taxon>Camelina</taxon>
    </lineage>
</organism>
<feature type="domain" description="F-box" evidence="2">
    <location>
        <begin position="22"/>
        <end position="59"/>
    </location>
</feature>
<dbReference type="SUPFAM" id="SSF81383">
    <property type="entry name" value="F-box domain"/>
    <property type="match status" value="1"/>
</dbReference>
<name>A0ABM0VYU3_CAMSA</name>
<evidence type="ECO:0000313" key="5">
    <source>
        <dbReference type="RefSeq" id="XP_010463252.1"/>
    </source>
</evidence>
<accession>A0ABM0VYU3</accession>
<dbReference type="Pfam" id="PF00646">
    <property type="entry name" value="F-box"/>
    <property type="match status" value="1"/>
</dbReference>
<dbReference type="InterPro" id="IPR036047">
    <property type="entry name" value="F-box-like_dom_sf"/>
</dbReference>
<evidence type="ECO:0000313" key="4">
    <source>
        <dbReference type="Proteomes" id="UP000694864"/>
    </source>
</evidence>
<feature type="compositionally biased region" description="Basic residues" evidence="1">
    <location>
        <begin position="1"/>
        <end position="16"/>
    </location>
</feature>
<dbReference type="RefSeq" id="XP_010463252.1">
    <property type="nucleotide sequence ID" value="XM_010464950.2"/>
</dbReference>
<sequence>MEQQKEKKRKVSKRQRSTQSQSFPRDLTSEILLTLPEKSVARFRCVSKLWLSITTDPYFINVFKNRYRGLSLLICFIEDDKLFVSSIPQHQHSLQNSKRSYSCSQPIYRYHMEFPEGQSNFPPTKSVQGLICFNVSATPIVWNPSTRQLLTLTKPRLSWNDIAIFLGYDPVEGIHKVMCIPLKRSSDVCRVLTLGSAQEQEPWRTVKTCHKHRSEYHTTSGRCIKGVVYYIAYVYHKRVWVIMSFDVRYEKFDMMQLPSENISRVMMTYEGRLACVENCVTKYGKLIRKHGTRLYILEDAKKHKWLSKVVLAPGACFDDRLKIYYQLNGYTHDGEFVYVSSTFDKKGYILFCDPLRNSFRRFELKGIAEGVLKSRMYALYAFPNHVESQITLK</sequence>